<dbReference type="EMBL" id="LNGE01000021">
    <property type="protein sequence ID" value="KYC45364.1"/>
    <property type="molecule type" value="Genomic_DNA"/>
</dbReference>
<feature type="domain" description="PRC-barrel" evidence="1">
    <location>
        <begin position="1"/>
        <end position="79"/>
    </location>
</feature>
<dbReference type="Proteomes" id="UP000092403">
    <property type="component" value="Unassembled WGS sequence"/>
</dbReference>
<dbReference type="Proteomes" id="UP000091929">
    <property type="component" value="Unassembled WGS sequence"/>
</dbReference>
<dbReference type="Proteomes" id="UP000075398">
    <property type="component" value="Unassembled WGS sequence"/>
</dbReference>
<reference evidence="7 8" key="1">
    <citation type="journal article" date="2016" name="ISME J.">
        <title>Chasing the elusive Euryarchaeota class WSA2: genomes reveal a uniquely fastidious methyl-reducing methanogen.</title>
        <authorList>
            <person name="Nobu M.K."/>
            <person name="Narihiro T."/>
            <person name="Kuroda K."/>
            <person name="Mei R."/>
            <person name="Liu W.T."/>
        </authorList>
    </citation>
    <scope>NUCLEOTIDE SEQUENCE [LARGE SCALE GENOMIC DNA]</scope>
    <source>
        <strain evidence="2">B03fssc0709_Meth_Bin005</strain>
        <strain evidence="3">B15fssc0709_Meth_Bin003</strain>
        <strain evidence="4">BMIXfssc0709_Meth_Bin006</strain>
        <strain evidence="5">U1lsi0528_Bin055</strain>
        <strain evidence="6">U1lsi0528_Bin089</strain>
    </source>
</reference>
<evidence type="ECO:0000313" key="6">
    <source>
        <dbReference type="EMBL" id="KYC53364.1"/>
    </source>
</evidence>
<evidence type="ECO:0000313" key="4">
    <source>
        <dbReference type="EMBL" id="KYC50394.1"/>
    </source>
</evidence>
<name>A0A150J5B7_9EURY</name>
<dbReference type="Proteomes" id="UP000075578">
    <property type="component" value="Unassembled WGS sequence"/>
</dbReference>
<evidence type="ECO:0000313" key="8">
    <source>
        <dbReference type="Proteomes" id="UP000075578"/>
    </source>
</evidence>
<evidence type="ECO:0000313" key="5">
    <source>
        <dbReference type="EMBL" id="KYC52419.1"/>
    </source>
</evidence>
<dbReference type="PANTHER" id="PTHR38137">
    <property type="entry name" value="PRC-BARREL DOMAIN PROTEIN"/>
    <property type="match status" value="1"/>
</dbReference>
<dbReference type="Pfam" id="PF05239">
    <property type="entry name" value="PRC"/>
    <property type="match status" value="1"/>
</dbReference>
<accession>A0A150J5B7</accession>
<sequence length="97" mass="10853">MGKIAATRLRDKMIVTEQGHEIGTLFDMVINEDTGELIALVVEPTTDVILDNMITDKENLVLVPFSAVRAVKDFIIVDVRRIPKKSERVGMFAKVPE</sequence>
<gene>
    <name evidence="5" type="ORF">AMQ22_00823</name>
    <name evidence="6" type="ORF">AMQ74_00420</name>
    <name evidence="2" type="ORF">APG10_00936</name>
    <name evidence="3" type="ORF">APG11_01094</name>
    <name evidence="4" type="ORF">APG12_00822</name>
</gene>
<dbReference type="EMBL" id="LNGD01000014">
    <property type="protein sequence ID" value="KYC53364.1"/>
    <property type="molecule type" value="Genomic_DNA"/>
</dbReference>
<dbReference type="AlphaFoldDB" id="A0A150J5B7"/>
<dbReference type="Proteomes" id="UP000092401">
    <property type="component" value="Unassembled WGS sequence"/>
</dbReference>
<dbReference type="InterPro" id="IPR011033">
    <property type="entry name" value="PRC_barrel-like_sf"/>
</dbReference>
<dbReference type="EMBL" id="LNGF01000022">
    <property type="protein sequence ID" value="KYC47494.1"/>
    <property type="molecule type" value="Genomic_DNA"/>
</dbReference>
<protein>
    <submittedName>
        <fullName evidence="5">PRC-barrel domain protein</fullName>
    </submittedName>
</protein>
<dbReference type="Gene3D" id="2.30.30.240">
    <property type="entry name" value="PRC-barrel domain"/>
    <property type="match status" value="1"/>
</dbReference>
<evidence type="ECO:0000313" key="2">
    <source>
        <dbReference type="EMBL" id="KYC45364.1"/>
    </source>
</evidence>
<dbReference type="EMBL" id="LNGC01000024">
    <property type="protein sequence ID" value="KYC52419.1"/>
    <property type="molecule type" value="Genomic_DNA"/>
</dbReference>
<dbReference type="InterPro" id="IPR027275">
    <property type="entry name" value="PRC-brl_dom"/>
</dbReference>
<proteinExistence type="predicted"/>
<accession>A0A150J8S2</accession>
<evidence type="ECO:0000313" key="3">
    <source>
        <dbReference type="EMBL" id="KYC47494.1"/>
    </source>
</evidence>
<dbReference type="PANTHER" id="PTHR38137:SF2">
    <property type="entry name" value="PRC-BARREL DOMAIN-CONTAINING PROTEIN"/>
    <property type="match status" value="1"/>
</dbReference>
<evidence type="ECO:0000259" key="1">
    <source>
        <dbReference type="Pfam" id="PF05239"/>
    </source>
</evidence>
<accession>A0A150IL11</accession>
<comment type="caution">
    <text evidence="5">The sequence shown here is derived from an EMBL/GenBank/DDBJ whole genome shotgun (WGS) entry which is preliminary data.</text>
</comment>
<organism evidence="5 7">
    <name type="scientific">Candidatus Methanofastidiosum methylothiophilum</name>
    <dbReference type="NCBI Taxonomy" id="1705564"/>
    <lineage>
        <taxon>Archaea</taxon>
        <taxon>Methanobacteriati</taxon>
        <taxon>Methanobacteriota</taxon>
        <taxon>Stenosarchaea group</taxon>
        <taxon>Candidatus Methanofastidiosia</taxon>
        <taxon>Candidatus Methanofastidiosales</taxon>
        <taxon>Candidatus Methanofastidiosaceae</taxon>
        <taxon>Candidatus Methanofastidiosum</taxon>
    </lineage>
</organism>
<accession>A0A150IS42</accession>
<dbReference type="EMBL" id="LNJC01000014">
    <property type="protein sequence ID" value="KYC50394.1"/>
    <property type="molecule type" value="Genomic_DNA"/>
</dbReference>
<accession>A0A150J0B5</accession>
<dbReference type="SUPFAM" id="SSF50346">
    <property type="entry name" value="PRC-barrel domain"/>
    <property type="match status" value="1"/>
</dbReference>
<evidence type="ECO:0000313" key="7">
    <source>
        <dbReference type="Proteomes" id="UP000075398"/>
    </source>
</evidence>